<dbReference type="GO" id="GO:0005739">
    <property type="term" value="C:mitochondrion"/>
    <property type="evidence" value="ECO:0007669"/>
    <property type="project" value="TreeGrafter"/>
</dbReference>
<evidence type="ECO:0000313" key="1">
    <source>
        <dbReference type="EMBL" id="CAD7443685.1"/>
    </source>
</evidence>
<evidence type="ECO:0008006" key="2">
    <source>
        <dbReference type="Google" id="ProtNLM"/>
    </source>
</evidence>
<dbReference type="InterPro" id="IPR029062">
    <property type="entry name" value="Class_I_gatase-like"/>
</dbReference>
<gene>
    <name evidence="1" type="ORF">TBIB3V08_LOCUS6085</name>
</gene>
<dbReference type="EMBL" id="OD566279">
    <property type="protein sequence ID" value="CAD7443685.1"/>
    <property type="molecule type" value="Genomic_DNA"/>
</dbReference>
<accession>A0A7R9F0T4</accession>
<dbReference type="AlphaFoldDB" id="A0A7R9F0T4"/>
<dbReference type="PANTHER" id="PTHR10224">
    <property type="entry name" value="ES1 PROTEIN HOMOLOG, MITOCHONDRIAL"/>
    <property type="match status" value="1"/>
</dbReference>
<name>A0A7R9F0T4_9NEOP</name>
<dbReference type="SUPFAM" id="SSF52317">
    <property type="entry name" value="Class I glutamine amidotransferase-like"/>
    <property type="match status" value="1"/>
</dbReference>
<dbReference type="NCBIfam" id="NF008747">
    <property type="entry name" value="PRK11780.1"/>
    <property type="match status" value="1"/>
</dbReference>
<dbReference type="PANTHER" id="PTHR10224:SF17">
    <property type="entry name" value="DJ-1_PFPI DOMAIN-CONTAINING PROTEIN"/>
    <property type="match status" value="1"/>
</dbReference>
<sequence>MVNLRSLSQETEIIPKCELLTSPCDAGGYAQRVKVDKRKDREGMVCSEQLCATLNGALFECSPVLSGSGVFDGTEVHEASAILVHLTRAGAEPACYAPDIPQMHVVDHSKGSPVEGESRNVLAESARIARGVIKPLAELKASSVDAVIFPGGFGAAKNLSDWAVKGKDCTVLPDVERVLKDFHASKKPIGLCCISPVLAAKVLPGTTLTLGQNDNKSGKWPYAETIEGASSLGAIVVPKGIEYRGDELIVSSKDIGIEKSMYQPTTTIW</sequence>
<reference evidence="1" key="1">
    <citation type="submission" date="2020-11" db="EMBL/GenBank/DDBJ databases">
        <authorList>
            <person name="Tran Van P."/>
        </authorList>
    </citation>
    <scope>NUCLEOTIDE SEQUENCE</scope>
</reference>
<dbReference type="Gene3D" id="3.40.50.880">
    <property type="match status" value="1"/>
</dbReference>
<protein>
    <recommendedName>
        <fullName evidence="2">DJ-1/PfpI domain-containing protein</fullName>
    </recommendedName>
</protein>
<organism evidence="1">
    <name type="scientific">Timema bartmani</name>
    <dbReference type="NCBI Taxonomy" id="61472"/>
    <lineage>
        <taxon>Eukaryota</taxon>
        <taxon>Metazoa</taxon>
        <taxon>Ecdysozoa</taxon>
        <taxon>Arthropoda</taxon>
        <taxon>Hexapoda</taxon>
        <taxon>Insecta</taxon>
        <taxon>Pterygota</taxon>
        <taxon>Neoptera</taxon>
        <taxon>Polyneoptera</taxon>
        <taxon>Phasmatodea</taxon>
        <taxon>Timematodea</taxon>
        <taxon>Timematoidea</taxon>
        <taxon>Timematidae</taxon>
        <taxon>Timema</taxon>
    </lineage>
</organism>
<proteinExistence type="predicted"/>